<dbReference type="Proteomes" id="UP000809789">
    <property type="component" value="Unassembled WGS sequence"/>
</dbReference>
<dbReference type="PANTHER" id="PTHR40631:SF2">
    <property type="entry name" value="ALPHA-L-ARABINOFURANOSIDASE"/>
    <property type="match status" value="1"/>
</dbReference>
<dbReference type="OrthoDB" id="3156236at2759"/>
<proteinExistence type="inferred from homology"/>
<dbReference type="GO" id="GO:0046373">
    <property type="term" value="P:L-arabinose metabolic process"/>
    <property type="evidence" value="ECO:0007669"/>
    <property type="project" value="UniProtKB-UniRule"/>
</dbReference>
<evidence type="ECO:0000256" key="6">
    <source>
        <dbReference type="ARBA" id="ARBA00022801"/>
    </source>
</evidence>
<evidence type="ECO:0000256" key="7">
    <source>
        <dbReference type="ARBA" id="ARBA00023295"/>
    </source>
</evidence>
<keyword evidence="5 8" id="KW-0732">Signal</keyword>
<feature type="chain" id="PRO_5035474989" description="Alpha-L-arabinofuranosidase" evidence="10">
    <location>
        <begin position="17"/>
        <end position="364"/>
    </location>
</feature>
<organism evidence="11 12">
    <name type="scientific">Elsinoe batatas</name>
    <dbReference type="NCBI Taxonomy" id="2601811"/>
    <lineage>
        <taxon>Eukaryota</taxon>
        <taxon>Fungi</taxon>
        <taxon>Dikarya</taxon>
        <taxon>Ascomycota</taxon>
        <taxon>Pezizomycotina</taxon>
        <taxon>Dothideomycetes</taxon>
        <taxon>Dothideomycetidae</taxon>
        <taxon>Myriangiales</taxon>
        <taxon>Elsinoaceae</taxon>
        <taxon>Elsinoe</taxon>
    </lineage>
</organism>
<dbReference type="EC" id="3.2.1.55" evidence="8"/>
<evidence type="ECO:0000256" key="1">
    <source>
        <dbReference type="ARBA" id="ARBA00001462"/>
    </source>
</evidence>
<dbReference type="Gene3D" id="2.115.10.20">
    <property type="entry name" value="Glycosyl hydrolase domain, family 43"/>
    <property type="match status" value="1"/>
</dbReference>
<dbReference type="GO" id="GO:0046556">
    <property type="term" value="F:alpha-L-arabinofuranosidase activity"/>
    <property type="evidence" value="ECO:0007669"/>
    <property type="project" value="UniProtKB-UniRule"/>
</dbReference>
<dbReference type="AlphaFoldDB" id="A0A8K0KXQ7"/>
<protein>
    <recommendedName>
        <fullName evidence="8">Alpha-L-arabinofuranosidase</fullName>
        <ecNumber evidence="8">3.2.1.55</ecNumber>
    </recommendedName>
</protein>
<keyword evidence="12" id="KW-1185">Reference proteome</keyword>
<dbReference type="PANTHER" id="PTHR40631">
    <property type="entry name" value="ALPHA-L-ARABINOFURANOSIDASE AXHA-2-RELATED"/>
    <property type="match status" value="1"/>
</dbReference>
<feature type="compositionally biased region" description="Pro residues" evidence="9">
    <location>
        <begin position="20"/>
        <end position="50"/>
    </location>
</feature>
<comment type="similarity">
    <text evidence="3 8">Belongs to the glycosyl hydrolase 62 family.</text>
</comment>
<evidence type="ECO:0000256" key="3">
    <source>
        <dbReference type="ARBA" id="ARBA00007396"/>
    </source>
</evidence>
<gene>
    <name evidence="11" type="ORF">KVT40_006941</name>
</gene>
<evidence type="ECO:0000256" key="9">
    <source>
        <dbReference type="SAM" id="MobiDB-lite"/>
    </source>
</evidence>
<evidence type="ECO:0000256" key="10">
    <source>
        <dbReference type="SAM" id="SignalP"/>
    </source>
</evidence>
<dbReference type="EMBL" id="JAESVG020000008">
    <property type="protein sequence ID" value="KAG8625190.1"/>
    <property type="molecule type" value="Genomic_DNA"/>
</dbReference>
<feature type="region of interest" description="Disordered" evidence="9">
    <location>
        <begin position="18"/>
        <end position="50"/>
    </location>
</feature>
<evidence type="ECO:0000313" key="12">
    <source>
        <dbReference type="Proteomes" id="UP000809789"/>
    </source>
</evidence>
<dbReference type="GO" id="GO:0045493">
    <property type="term" value="P:xylan catabolic process"/>
    <property type="evidence" value="ECO:0007669"/>
    <property type="project" value="UniProtKB-UniRule"/>
</dbReference>
<dbReference type="SUPFAM" id="SSF75005">
    <property type="entry name" value="Arabinanase/levansucrase/invertase"/>
    <property type="match status" value="1"/>
</dbReference>
<dbReference type="InterPro" id="IPR023296">
    <property type="entry name" value="Glyco_hydro_beta-prop_sf"/>
</dbReference>
<accession>A0A8K0KXQ7</accession>
<dbReference type="Pfam" id="PF03664">
    <property type="entry name" value="Glyco_hydro_62"/>
    <property type="match status" value="1"/>
</dbReference>
<evidence type="ECO:0000256" key="8">
    <source>
        <dbReference type="RuleBase" id="RU368117"/>
    </source>
</evidence>
<evidence type="ECO:0000256" key="5">
    <source>
        <dbReference type="ARBA" id="ARBA00022729"/>
    </source>
</evidence>
<comment type="catalytic activity">
    <reaction evidence="1 8">
        <text>Hydrolysis of terminal non-reducing alpha-L-arabinofuranoside residues in alpha-L-arabinosides.</text>
        <dbReference type="EC" id="3.2.1.55"/>
    </reaction>
</comment>
<dbReference type="CDD" id="cd08987">
    <property type="entry name" value="GH62"/>
    <property type="match status" value="1"/>
</dbReference>
<evidence type="ECO:0000256" key="2">
    <source>
        <dbReference type="ARBA" id="ARBA00004613"/>
    </source>
</evidence>
<comment type="caution">
    <text evidence="11">The sequence shown here is derived from an EMBL/GenBank/DDBJ whole genome shotgun (WGS) entry which is preliminary data.</text>
</comment>
<evidence type="ECO:0000313" key="11">
    <source>
        <dbReference type="EMBL" id="KAG8625190.1"/>
    </source>
</evidence>
<name>A0A8K0KXQ7_9PEZI</name>
<comment type="function">
    <text evidence="8">Alpha-L-arabinofuranosidase involved in the hydrolysis of xylan, a major structural heterogeneous polysaccharide found in plant biomass representing the second most abundant polysaccharide in the biosphere, after cellulose.</text>
</comment>
<dbReference type="GO" id="GO:0005576">
    <property type="term" value="C:extracellular region"/>
    <property type="evidence" value="ECO:0007669"/>
    <property type="project" value="UniProtKB-SubCell"/>
</dbReference>
<keyword evidence="7 8" id="KW-0326">Glycosidase</keyword>
<sequence>MLSALFLSLLACTASCTPVQPKPKPPTQPPVPPQQPGGPPKPPAPSPRPLPSTYTWNSTGLLIGPDPATDIAALKDPSIIFFEGKYHVFASTARADGYNLAYLSFPTFSAASNASITYLDTTPIGPGYRAAPEVFYFGPQKLWYLVYQNGNAAYSTNPDINDPQGWTAPVNFYPNGTPQIILDNIGAGYWVDMWVICDDANCHLFSSDDNGQLYRSQTTLADFPNGMSEPVIALQDADRFRLFEASNVYAVDKGQYLLLVEAIGTDGFRYFRSWTATDLAGNWTALAAEEDLPFAKSTNVIFTDGVEWTKSISHGEIVRREVDQRLKISRCGWEYLYQGLAPDATGDYNSLPWKLGLLTQTSSC</sequence>
<feature type="signal peptide" evidence="10">
    <location>
        <begin position="1"/>
        <end position="16"/>
    </location>
</feature>
<keyword evidence="6 8" id="KW-0378">Hydrolase</keyword>
<evidence type="ECO:0000256" key="4">
    <source>
        <dbReference type="ARBA" id="ARBA00022525"/>
    </source>
</evidence>
<reference evidence="11" key="1">
    <citation type="submission" date="2021-07" db="EMBL/GenBank/DDBJ databases">
        <title>Elsinoe batatas strain:CRI-CJ2 Genome sequencing and assembly.</title>
        <authorList>
            <person name="Huang L."/>
        </authorList>
    </citation>
    <scope>NUCLEOTIDE SEQUENCE</scope>
    <source>
        <strain evidence="11">CRI-CJ2</strain>
    </source>
</reference>
<keyword evidence="4 8" id="KW-0964">Secreted</keyword>
<dbReference type="InterPro" id="IPR005193">
    <property type="entry name" value="GH62_arabinosidase"/>
</dbReference>
<comment type="subcellular location">
    <subcellularLocation>
        <location evidence="2 8">Secreted</location>
    </subcellularLocation>
</comment>